<feature type="compositionally biased region" description="Basic and acidic residues" evidence="1">
    <location>
        <begin position="1"/>
        <end position="20"/>
    </location>
</feature>
<protein>
    <submittedName>
        <fullName evidence="2">Uncharacterized protein</fullName>
    </submittedName>
</protein>
<feature type="region of interest" description="Disordered" evidence="1">
    <location>
        <begin position="1"/>
        <end position="24"/>
    </location>
</feature>
<name>A0A812S5G8_9DINO</name>
<gene>
    <name evidence="2" type="ORF">SNAT2548_LOCUS25849</name>
</gene>
<evidence type="ECO:0000313" key="3">
    <source>
        <dbReference type="Proteomes" id="UP000604046"/>
    </source>
</evidence>
<dbReference type="EMBL" id="CAJNDS010002411">
    <property type="protein sequence ID" value="CAE7463642.1"/>
    <property type="molecule type" value="Genomic_DNA"/>
</dbReference>
<proteinExistence type="predicted"/>
<dbReference type="Proteomes" id="UP000604046">
    <property type="component" value="Unassembled WGS sequence"/>
</dbReference>
<accession>A0A812S5G8</accession>
<comment type="caution">
    <text evidence="2">The sequence shown here is derived from an EMBL/GenBank/DDBJ whole genome shotgun (WGS) entry which is preliminary data.</text>
</comment>
<organism evidence="2 3">
    <name type="scientific">Symbiodinium natans</name>
    <dbReference type="NCBI Taxonomy" id="878477"/>
    <lineage>
        <taxon>Eukaryota</taxon>
        <taxon>Sar</taxon>
        <taxon>Alveolata</taxon>
        <taxon>Dinophyceae</taxon>
        <taxon>Suessiales</taxon>
        <taxon>Symbiodiniaceae</taxon>
        <taxon>Symbiodinium</taxon>
    </lineage>
</organism>
<reference evidence="2" key="1">
    <citation type="submission" date="2021-02" db="EMBL/GenBank/DDBJ databases">
        <authorList>
            <person name="Dougan E. K."/>
            <person name="Rhodes N."/>
            <person name="Thang M."/>
            <person name="Chan C."/>
        </authorList>
    </citation>
    <scope>NUCLEOTIDE SEQUENCE</scope>
</reference>
<keyword evidence="3" id="KW-1185">Reference proteome</keyword>
<evidence type="ECO:0000256" key="1">
    <source>
        <dbReference type="SAM" id="MobiDB-lite"/>
    </source>
</evidence>
<sequence>MLNHAETRSDRGRPPSRGRESLPASHRFTALPKAVCTAHAGHVSHVSTEEANPGSLWAKQLRRRMSRLTQSDPSAALHSLAEAVCMDLQVTPELFELWQTQDFSEPKASFLSHADQVPGAVPATCTSRLRCAGGILSETPLGRGPMCCCT</sequence>
<dbReference type="AlphaFoldDB" id="A0A812S5G8"/>
<evidence type="ECO:0000313" key="2">
    <source>
        <dbReference type="EMBL" id="CAE7463642.1"/>
    </source>
</evidence>